<dbReference type="InterPro" id="IPR021005">
    <property type="entry name" value="Znf_CGNR"/>
</dbReference>
<accession>A0ABU7PHR9</accession>
<dbReference type="Pfam" id="PF07336">
    <property type="entry name" value="ABATE"/>
    <property type="match status" value="1"/>
</dbReference>
<dbReference type="RefSeq" id="WP_330798935.1">
    <property type="nucleotide sequence ID" value="NZ_JAZEWV010000028.1"/>
</dbReference>
<protein>
    <submittedName>
        <fullName evidence="2">CGNR zinc finger domain-containing protein</fullName>
    </submittedName>
</protein>
<gene>
    <name evidence="2" type="ORF">V2S66_25820</name>
</gene>
<keyword evidence="3" id="KW-1185">Reference proteome</keyword>
<dbReference type="Pfam" id="PF11706">
    <property type="entry name" value="zf-CGNR"/>
    <property type="match status" value="1"/>
</dbReference>
<reference evidence="2 3" key="1">
    <citation type="submission" date="2023-12" db="EMBL/GenBank/DDBJ databases">
        <title>Streptomyces sp. V4-01.</title>
        <authorList>
            <person name="Somphong A."/>
            <person name="Phongsopitanun W."/>
        </authorList>
    </citation>
    <scope>NUCLEOTIDE SEQUENCE [LARGE SCALE GENOMIC DNA]</scope>
    <source>
        <strain evidence="2 3">V4-01</strain>
    </source>
</reference>
<organism evidence="2 3">
    <name type="scientific">Actinacidiphila polyblastidii</name>
    <dbReference type="NCBI Taxonomy" id="3110430"/>
    <lineage>
        <taxon>Bacteria</taxon>
        <taxon>Bacillati</taxon>
        <taxon>Actinomycetota</taxon>
        <taxon>Actinomycetes</taxon>
        <taxon>Kitasatosporales</taxon>
        <taxon>Streptomycetaceae</taxon>
        <taxon>Actinacidiphila</taxon>
    </lineage>
</organism>
<dbReference type="Proteomes" id="UP001344658">
    <property type="component" value="Unassembled WGS sequence"/>
</dbReference>
<dbReference type="PANTHER" id="PTHR35525">
    <property type="entry name" value="BLL6575 PROTEIN"/>
    <property type="match status" value="1"/>
</dbReference>
<evidence type="ECO:0000313" key="3">
    <source>
        <dbReference type="Proteomes" id="UP001344658"/>
    </source>
</evidence>
<dbReference type="PANTHER" id="PTHR35525:SF3">
    <property type="entry name" value="BLL6575 PROTEIN"/>
    <property type="match status" value="1"/>
</dbReference>
<evidence type="ECO:0000313" key="2">
    <source>
        <dbReference type="EMBL" id="MEE4545372.1"/>
    </source>
</evidence>
<dbReference type="EMBL" id="JAZEWV010000028">
    <property type="protein sequence ID" value="MEE4545372.1"/>
    <property type="molecule type" value="Genomic_DNA"/>
</dbReference>
<dbReference type="InterPro" id="IPR023286">
    <property type="entry name" value="ABATE_dom_sf"/>
</dbReference>
<dbReference type="Gene3D" id="1.10.3300.10">
    <property type="entry name" value="Jann2411-like domain"/>
    <property type="match status" value="1"/>
</dbReference>
<sequence length="221" mass="23809">MEADHLALELAVTIRHDGNGGVADDLADPAGLDRWVRERLRRLALPAGLACDERSVAAVVEVRTAVRALFARAVRPAPPSRADATRLPDPDTALRRLNAAAARVPVVPHLTWPQDAAPRAHYEAAPYAERPDAAAAPDASPAARPDAVGPDAELLAAALARAAITFLAGPDRARLRACPAPRCVRYFVQEHPRQEWCKPSCGNRARVARHHARKRAATDSR</sequence>
<feature type="domain" description="Zinc finger CGNR" evidence="1">
    <location>
        <begin position="174"/>
        <end position="214"/>
    </location>
</feature>
<proteinExistence type="predicted"/>
<comment type="caution">
    <text evidence="2">The sequence shown here is derived from an EMBL/GenBank/DDBJ whole genome shotgun (WGS) entry which is preliminary data.</text>
</comment>
<dbReference type="SUPFAM" id="SSF160904">
    <property type="entry name" value="Jann2411-like"/>
    <property type="match status" value="2"/>
</dbReference>
<dbReference type="InterPro" id="IPR010852">
    <property type="entry name" value="ABATE"/>
</dbReference>
<evidence type="ECO:0000259" key="1">
    <source>
        <dbReference type="Pfam" id="PF11706"/>
    </source>
</evidence>
<name>A0ABU7PHR9_9ACTN</name>